<dbReference type="AlphaFoldDB" id="A0A371XAH3"/>
<dbReference type="EMBL" id="QURL01000001">
    <property type="protein sequence ID" value="RFC66219.1"/>
    <property type="molecule type" value="Genomic_DNA"/>
</dbReference>
<dbReference type="Proteomes" id="UP000264310">
    <property type="component" value="Unassembled WGS sequence"/>
</dbReference>
<protein>
    <submittedName>
        <fullName evidence="1">Uncharacterized protein</fullName>
    </submittedName>
</protein>
<evidence type="ECO:0000313" key="1">
    <source>
        <dbReference type="EMBL" id="RFC66219.1"/>
    </source>
</evidence>
<reference evidence="1 2" key="1">
    <citation type="submission" date="2018-08" db="EMBL/GenBank/DDBJ databases">
        <title>Fulvimarina sp. 85, whole genome shotgun sequence.</title>
        <authorList>
            <person name="Tuo L."/>
        </authorList>
    </citation>
    <scope>NUCLEOTIDE SEQUENCE [LARGE SCALE GENOMIC DNA]</scope>
    <source>
        <strain evidence="1 2">85</strain>
    </source>
</reference>
<accession>A0A371XAH3</accession>
<proteinExistence type="predicted"/>
<sequence>MRIVVMRGRYPPRLGYSSRSFTIVADGYLCHAIETASRGLQNHLAPGSFETDGPSEELDIARLACAPDGFISPASLT</sequence>
<gene>
    <name evidence="1" type="ORF">DYI37_01795</name>
</gene>
<keyword evidence="2" id="KW-1185">Reference proteome</keyword>
<comment type="caution">
    <text evidence="1">The sequence shown here is derived from an EMBL/GenBank/DDBJ whole genome shotgun (WGS) entry which is preliminary data.</text>
</comment>
<evidence type="ECO:0000313" key="2">
    <source>
        <dbReference type="Proteomes" id="UP000264310"/>
    </source>
</evidence>
<name>A0A371XAH3_9HYPH</name>
<organism evidence="1 2">
    <name type="scientific">Fulvimarina endophytica</name>
    <dbReference type="NCBI Taxonomy" id="2293836"/>
    <lineage>
        <taxon>Bacteria</taxon>
        <taxon>Pseudomonadati</taxon>
        <taxon>Pseudomonadota</taxon>
        <taxon>Alphaproteobacteria</taxon>
        <taxon>Hyphomicrobiales</taxon>
        <taxon>Aurantimonadaceae</taxon>
        <taxon>Fulvimarina</taxon>
    </lineage>
</organism>